<dbReference type="PANTHER" id="PTHR31651">
    <property type="match status" value="1"/>
</dbReference>
<evidence type="ECO:0008006" key="12">
    <source>
        <dbReference type="Google" id="ProtNLM"/>
    </source>
</evidence>
<evidence type="ECO:0000256" key="8">
    <source>
        <dbReference type="ARBA" id="ARBA00025752"/>
    </source>
</evidence>
<evidence type="ECO:0000256" key="4">
    <source>
        <dbReference type="ARBA" id="ARBA00022692"/>
    </source>
</evidence>
<evidence type="ECO:0000256" key="5">
    <source>
        <dbReference type="ARBA" id="ARBA00022989"/>
    </source>
</evidence>
<dbReference type="InterPro" id="IPR045033">
    <property type="entry name" value="PILS1/3/4/5/7"/>
</dbReference>
<proteinExistence type="inferred from homology"/>
<organism evidence="11">
    <name type="scientific">Pyramimonas obovata</name>
    <dbReference type="NCBI Taxonomy" id="1411642"/>
    <lineage>
        <taxon>Eukaryota</taxon>
        <taxon>Viridiplantae</taxon>
        <taxon>Chlorophyta</taxon>
        <taxon>Pyramimonadophyceae</taxon>
        <taxon>Pyramimonadales</taxon>
        <taxon>Pyramimonadaceae</taxon>
        <taxon>Pyramimonas</taxon>
        <taxon>Pyramimonas incertae sedis</taxon>
    </lineage>
</organism>
<dbReference type="GO" id="GO:0012505">
    <property type="term" value="C:endomembrane system"/>
    <property type="evidence" value="ECO:0007669"/>
    <property type="project" value="UniProtKB-SubCell"/>
</dbReference>
<reference evidence="11" key="1">
    <citation type="submission" date="2021-01" db="EMBL/GenBank/DDBJ databases">
        <authorList>
            <person name="Corre E."/>
            <person name="Pelletier E."/>
            <person name="Niang G."/>
            <person name="Scheremetjew M."/>
            <person name="Finn R."/>
            <person name="Kale V."/>
            <person name="Holt S."/>
            <person name="Cochrane G."/>
            <person name="Meng A."/>
            <person name="Brown T."/>
            <person name="Cohen L."/>
        </authorList>
    </citation>
    <scope>NUCLEOTIDE SEQUENCE</scope>
    <source>
        <strain evidence="11">CCMP722</strain>
    </source>
</reference>
<keyword evidence="3" id="KW-0813">Transport</keyword>
<feature type="transmembrane region" description="Helical" evidence="10">
    <location>
        <begin position="36"/>
        <end position="59"/>
    </location>
</feature>
<feature type="region of interest" description="Disordered" evidence="9">
    <location>
        <begin position="191"/>
        <end position="259"/>
    </location>
</feature>
<evidence type="ECO:0000313" key="11">
    <source>
        <dbReference type="EMBL" id="CAD8649986.1"/>
    </source>
</evidence>
<feature type="transmembrane region" description="Helical" evidence="10">
    <location>
        <begin position="378"/>
        <end position="398"/>
    </location>
</feature>
<feature type="transmembrane region" description="Helical" evidence="10">
    <location>
        <begin position="80"/>
        <end position="100"/>
    </location>
</feature>
<feature type="compositionally biased region" description="Basic and acidic residues" evidence="9">
    <location>
        <begin position="197"/>
        <end position="216"/>
    </location>
</feature>
<dbReference type="GO" id="GO:0016020">
    <property type="term" value="C:membrane"/>
    <property type="evidence" value="ECO:0007669"/>
    <property type="project" value="UniProtKB-SubCell"/>
</dbReference>
<feature type="transmembrane region" description="Helical" evidence="10">
    <location>
        <begin position="353"/>
        <end position="372"/>
    </location>
</feature>
<evidence type="ECO:0000256" key="1">
    <source>
        <dbReference type="ARBA" id="ARBA00004141"/>
    </source>
</evidence>
<evidence type="ECO:0000256" key="7">
    <source>
        <dbReference type="ARBA" id="ARBA00025100"/>
    </source>
</evidence>
<keyword evidence="6 10" id="KW-0472">Membrane</keyword>
<evidence type="ECO:0000256" key="10">
    <source>
        <dbReference type="SAM" id="Phobius"/>
    </source>
</evidence>
<feature type="transmembrane region" description="Helical" evidence="10">
    <location>
        <begin position="317"/>
        <end position="341"/>
    </location>
</feature>
<comment type="subcellular location">
    <subcellularLocation>
        <location evidence="2">Endomembrane system</location>
    </subcellularLocation>
    <subcellularLocation>
        <location evidence="1">Membrane</location>
        <topology evidence="1">Multi-pass membrane protein</topology>
    </subcellularLocation>
</comment>
<accession>A0A7S0QU83</accession>
<protein>
    <recommendedName>
        <fullName evidence="12">Auxin efflux carrier component</fullName>
    </recommendedName>
</protein>
<evidence type="ECO:0000256" key="2">
    <source>
        <dbReference type="ARBA" id="ARBA00004308"/>
    </source>
</evidence>
<keyword evidence="5 10" id="KW-1133">Transmembrane helix</keyword>
<feature type="transmembrane region" description="Helical" evidence="10">
    <location>
        <begin position="419"/>
        <end position="437"/>
    </location>
</feature>
<dbReference type="GO" id="GO:0080162">
    <property type="term" value="P:endoplasmic reticulum to cytosol auxin transport"/>
    <property type="evidence" value="ECO:0007669"/>
    <property type="project" value="InterPro"/>
</dbReference>
<feature type="transmembrane region" description="Helical" evidence="10">
    <location>
        <begin position="112"/>
        <end position="134"/>
    </location>
</feature>
<gene>
    <name evidence="11" type="ORF">POBO1169_LOCUS1325</name>
</gene>
<comment type="similarity">
    <text evidence="8">Belongs to the auxin efflux carrier (TC 2.A.69.2) family.</text>
</comment>
<dbReference type="PANTHER" id="PTHR31651:SF33">
    <property type="entry name" value="PROTEIN PIN-LIKES 1"/>
    <property type="match status" value="1"/>
</dbReference>
<evidence type="ECO:0000256" key="3">
    <source>
        <dbReference type="ARBA" id="ARBA00022448"/>
    </source>
</evidence>
<comment type="function">
    <text evidence="7">Involved in cellular auxin homeostasis by regulating auxin metabolism. Regulates intracellular auxin accumulation at the endoplasmic reticulum and thus auxin availability for nuclear auxin signaling.</text>
</comment>
<feature type="transmembrane region" description="Helical" evidence="10">
    <location>
        <begin position="267"/>
        <end position="288"/>
    </location>
</feature>
<dbReference type="EMBL" id="HBFA01002673">
    <property type="protein sequence ID" value="CAD8649986.1"/>
    <property type="molecule type" value="Transcribed_RNA"/>
</dbReference>
<dbReference type="AlphaFoldDB" id="A0A7S0QU83"/>
<name>A0A7S0QU83_9CHLO</name>
<evidence type="ECO:0000256" key="9">
    <source>
        <dbReference type="SAM" id="MobiDB-lite"/>
    </source>
</evidence>
<sequence length="440" mass="46827">METALLLASLRAVGNATVMAAVGGYLAHRNFLTKPGLALLANISVEVTIPCLLFTTILGCNQDWSDSPCPSVLALVEQSWPLLLLPFVYVGLGVTLGQAILHITNVPADFRAGVVCAVGFANSTGMPITLLSVIHNSFPPDTQLGRVDPLIYLSAYMLTNPIVQWSFGTWLLEEGCHSWLLEAPLEETLGAPLLDNPSHHNEHSESTESLRSESSAHEIPQADSQETRPHALSVAPPPPSTTRDGTTTVIPAGTHSKSDRMRRLARTVLKPPVLAVQAALLVLLVPGLRGLFVDVSDRDNDAPLEFLFNALHRVGQAAVPINMIILGANLHAGASFAAVPWTVNAAVALCRMVLMPIAGGFMAVAIHSLIPLDAGLDASFYLVVMILSATPTANNIMIMVERSGRSNKEAMATCIFTQYMLAPLALCGSISVFVGLAQSL</sequence>
<dbReference type="InterPro" id="IPR004776">
    <property type="entry name" value="Mem_transp_PIN-like"/>
</dbReference>
<keyword evidence="4 10" id="KW-0812">Transmembrane</keyword>
<dbReference type="Pfam" id="PF03547">
    <property type="entry name" value="Mem_trans"/>
    <property type="match status" value="1"/>
</dbReference>
<evidence type="ECO:0000256" key="6">
    <source>
        <dbReference type="ARBA" id="ARBA00023136"/>
    </source>
</evidence>